<evidence type="ECO:0000313" key="1">
    <source>
        <dbReference type="EMBL" id="SPX41206.1"/>
    </source>
</evidence>
<evidence type="ECO:0000313" key="2">
    <source>
        <dbReference type="Proteomes" id="UP000249936"/>
    </source>
</evidence>
<accession>A0A2X1RGU1</accession>
<protein>
    <submittedName>
        <fullName evidence="1">Na(+)-translocating NADH-quinone reductase subunit B</fullName>
        <ecNumber evidence="1">1.6.5.-</ecNumber>
    </submittedName>
</protein>
<dbReference type="EMBL" id="UASK01000004">
    <property type="protein sequence ID" value="SPX41206.1"/>
    <property type="molecule type" value="Genomic_DNA"/>
</dbReference>
<gene>
    <name evidence="1" type="primary">nqrB_2</name>
    <name evidence="1" type="ORF">NCTC11872_00803</name>
</gene>
<dbReference type="GO" id="GO:0016491">
    <property type="term" value="F:oxidoreductase activity"/>
    <property type="evidence" value="ECO:0007669"/>
    <property type="project" value="UniProtKB-KW"/>
</dbReference>
<dbReference type="EC" id="1.6.5.-" evidence="1"/>
<dbReference type="Proteomes" id="UP000249936">
    <property type="component" value="Unassembled WGS sequence"/>
</dbReference>
<reference evidence="1 2" key="1">
    <citation type="submission" date="2018-06" db="EMBL/GenBank/DDBJ databases">
        <authorList>
            <consortium name="Pathogen Informatics"/>
            <person name="Doyle S."/>
        </authorList>
    </citation>
    <scope>NUCLEOTIDE SEQUENCE [LARGE SCALE GENOMIC DNA]</scope>
    <source>
        <strain evidence="1 2">NCTC11872</strain>
    </source>
</reference>
<sequence length="48" mass="5467">MGLKNLFEKMEPAFLPGGKYSKLYPIFESIYTLLYTPGTVNAQKHSRS</sequence>
<keyword evidence="1" id="KW-0560">Oxidoreductase</keyword>
<organism evidence="1 2">
    <name type="scientific">Haemophilus influenzae</name>
    <dbReference type="NCBI Taxonomy" id="727"/>
    <lineage>
        <taxon>Bacteria</taxon>
        <taxon>Pseudomonadati</taxon>
        <taxon>Pseudomonadota</taxon>
        <taxon>Gammaproteobacteria</taxon>
        <taxon>Pasteurellales</taxon>
        <taxon>Pasteurellaceae</taxon>
        <taxon>Haemophilus</taxon>
    </lineage>
</organism>
<dbReference type="AlphaFoldDB" id="A0A2X1RGU1"/>
<name>A0A2X1RGU1_HAEIF</name>
<proteinExistence type="predicted"/>